<dbReference type="InterPro" id="IPR011033">
    <property type="entry name" value="PRC_barrel-like_sf"/>
</dbReference>
<name>A0A6I3KGG8_9HYPH</name>
<dbReference type="SUPFAM" id="SSF50346">
    <property type="entry name" value="PRC-barrel domain"/>
    <property type="match status" value="1"/>
</dbReference>
<evidence type="ECO:0000313" key="3">
    <source>
        <dbReference type="Proteomes" id="UP000440694"/>
    </source>
</evidence>
<dbReference type="PANTHER" id="PTHR36505">
    <property type="entry name" value="BLR1072 PROTEIN"/>
    <property type="match status" value="1"/>
</dbReference>
<evidence type="ECO:0000313" key="2">
    <source>
        <dbReference type="EMBL" id="MTD93266.1"/>
    </source>
</evidence>
<dbReference type="RefSeq" id="WP_154737821.1">
    <property type="nucleotide sequence ID" value="NZ_WMBQ01000001.1"/>
</dbReference>
<proteinExistence type="predicted"/>
<reference evidence="2 3" key="1">
    <citation type="submission" date="2019-11" db="EMBL/GenBank/DDBJ databases">
        <title>Identification of a novel strain.</title>
        <authorList>
            <person name="Xu Q."/>
            <person name="Wang G."/>
        </authorList>
    </citation>
    <scope>NUCLEOTIDE SEQUENCE [LARGE SCALE GENOMIC DNA]</scope>
    <source>
        <strain evidence="3">xq</strain>
    </source>
</reference>
<accession>A0A6I3KGG8</accession>
<keyword evidence="3" id="KW-1185">Reference proteome</keyword>
<dbReference type="Pfam" id="PF05239">
    <property type="entry name" value="PRC"/>
    <property type="match status" value="1"/>
</dbReference>
<feature type="domain" description="PRC-barrel" evidence="1">
    <location>
        <begin position="13"/>
        <end position="73"/>
    </location>
</feature>
<comment type="caution">
    <text evidence="2">The sequence shown here is derived from an EMBL/GenBank/DDBJ whole genome shotgun (WGS) entry which is preliminary data.</text>
</comment>
<dbReference type="AlphaFoldDB" id="A0A6I3KGG8"/>
<dbReference type="PANTHER" id="PTHR36505:SF1">
    <property type="entry name" value="BLR1072 PROTEIN"/>
    <property type="match status" value="1"/>
</dbReference>
<gene>
    <name evidence="2" type="ORF">GIW81_02825</name>
</gene>
<organism evidence="2 3">
    <name type="scientific">Hyphomicrobium album</name>
    <dbReference type="NCBI Taxonomy" id="2665159"/>
    <lineage>
        <taxon>Bacteria</taxon>
        <taxon>Pseudomonadati</taxon>
        <taxon>Pseudomonadota</taxon>
        <taxon>Alphaproteobacteria</taxon>
        <taxon>Hyphomicrobiales</taxon>
        <taxon>Hyphomicrobiaceae</taxon>
        <taxon>Hyphomicrobium</taxon>
    </lineage>
</organism>
<dbReference type="Proteomes" id="UP000440694">
    <property type="component" value="Unassembled WGS sequence"/>
</dbReference>
<dbReference type="InterPro" id="IPR027275">
    <property type="entry name" value="PRC-brl_dom"/>
</dbReference>
<dbReference type="EMBL" id="WMBQ01000001">
    <property type="protein sequence ID" value="MTD93266.1"/>
    <property type="molecule type" value="Genomic_DNA"/>
</dbReference>
<protein>
    <submittedName>
        <fullName evidence="2">PRC-barrel domain containing protein</fullName>
    </submittedName>
</protein>
<evidence type="ECO:0000259" key="1">
    <source>
        <dbReference type="Pfam" id="PF05239"/>
    </source>
</evidence>
<sequence>MASATAHPDHRLISSEDVEGTEVYGIGDDKVGEIDHLIIDKLSGRVIYAVMSFGGFLGLGHSHYPVPWAALKYDTSLSGFRTGITEQQLRDAPEFSDDSWTDRNWETVTHRHYGVTPYWDASMHR</sequence>
<dbReference type="Gene3D" id="2.30.30.240">
    <property type="entry name" value="PRC-barrel domain"/>
    <property type="match status" value="1"/>
</dbReference>